<feature type="domain" description="EamA" evidence="8">
    <location>
        <begin position="18"/>
        <end position="153"/>
    </location>
</feature>
<keyword evidence="3" id="KW-1003">Cell membrane</keyword>
<evidence type="ECO:0000256" key="7">
    <source>
        <dbReference type="SAM" id="Phobius"/>
    </source>
</evidence>
<accession>A0ABR8MRE1</accession>
<reference evidence="9 10" key="1">
    <citation type="submission" date="2020-09" db="EMBL/GenBank/DDBJ databases">
        <title>Paenibacillus sp. strain PR3 16S rRNA gene Genome sequencing and assembly.</title>
        <authorList>
            <person name="Kim J."/>
        </authorList>
    </citation>
    <scope>NUCLEOTIDE SEQUENCE [LARGE SCALE GENOMIC DNA]</scope>
    <source>
        <strain evidence="9 10">PR3</strain>
    </source>
</reference>
<evidence type="ECO:0000256" key="5">
    <source>
        <dbReference type="ARBA" id="ARBA00022989"/>
    </source>
</evidence>
<gene>
    <name evidence="9" type="ORF">H8B09_07245</name>
</gene>
<dbReference type="Pfam" id="PF00892">
    <property type="entry name" value="EamA"/>
    <property type="match status" value="2"/>
</dbReference>
<dbReference type="SUPFAM" id="SSF103481">
    <property type="entry name" value="Multidrug resistance efflux transporter EmrE"/>
    <property type="match status" value="2"/>
</dbReference>
<evidence type="ECO:0000256" key="1">
    <source>
        <dbReference type="ARBA" id="ARBA00004651"/>
    </source>
</evidence>
<comment type="subcellular location">
    <subcellularLocation>
        <location evidence="1">Cell membrane</location>
        <topology evidence="1">Multi-pass membrane protein</topology>
    </subcellularLocation>
</comment>
<evidence type="ECO:0000256" key="6">
    <source>
        <dbReference type="ARBA" id="ARBA00023136"/>
    </source>
</evidence>
<feature type="transmembrane region" description="Helical" evidence="7">
    <location>
        <begin position="109"/>
        <end position="128"/>
    </location>
</feature>
<dbReference type="EMBL" id="JACXZA010000002">
    <property type="protein sequence ID" value="MBD3918542.1"/>
    <property type="molecule type" value="Genomic_DNA"/>
</dbReference>
<feature type="transmembrane region" description="Helical" evidence="7">
    <location>
        <begin position="12"/>
        <end position="31"/>
    </location>
</feature>
<proteinExistence type="inferred from homology"/>
<feature type="transmembrane region" description="Helical" evidence="7">
    <location>
        <begin position="231"/>
        <end position="252"/>
    </location>
</feature>
<feature type="transmembrane region" description="Helical" evidence="7">
    <location>
        <begin position="82"/>
        <end position="103"/>
    </location>
</feature>
<evidence type="ECO:0000259" key="8">
    <source>
        <dbReference type="Pfam" id="PF00892"/>
    </source>
</evidence>
<evidence type="ECO:0000256" key="2">
    <source>
        <dbReference type="ARBA" id="ARBA00007362"/>
    </source>
</evidence>
<evidence type="ECO:0000313" key="10">
    <source>
        <dbReference type="Proteomes" id="UP000609346"/>
    </source>
</evidence>
<dbReference type="InterPro" id="IPR000620">
    <property type="entry name" value="EamA_dom"/>
</dbReference>
<evidence type="ECO:0000256" key="4">
    <source>
        <dbReference type="ARBA" id="ARBA00022692"/>
    </source>
</evidence>
<feature type="domain" description="EamA" evidence="8">
    <location>
        <begin position="170"/>
        <end position="303"/>
    </location>
</feature>
<dbReference type="PANTHER" id="PTHR32322">
    <property type="entry name" value="INNER MEMBRANE TRANSPORTER"/>
    <property type="match status" value="1"/>
</dbReference>
<dbReference type="PANTHER" id="PTHR32322:SF18">
    <property type="entry name" value="S-ADENOSYLMETHIONINE_S-ADENOSYLHOMOCYSTEINE TRANSPORTER"/>
    <property type="match status" value="1"/>
</dbReference>
<feature type="transmembrane region" description="Helical" evidence="7">
    <location>
        <begin position="264"/>
        <end position="280"/>
    </location>
</feature>
<evidence type="ECO:0000256" key="3">
    <source>
        <dbReference type="ARBA" id="ARBA00022475"/>
    </source>
</evidence>
<comment type="caution">
    <text evidence="9">The sequence shown here is derived from an EMBL/GenBank/DDBJ whole genome shotgun (WGS) entry which is preliminary data.</text>
</comment>
<dbReference type="Proteomes" id="UP000609346">
    <property type="component" value="Unassembled WGS sequence"/>
</dbReference>
<dbReference type="InterPro" id="IPR050638">
    <property type="entry name" value="AA-Vitamin_Transporters"/>
</dbReference>
<feature type="transmembrane region" description="Helical" evidence="7">
    <location>
        <begin position="51"/>
        <end position="70"/>
    </location>
</feature>
<keyword evidence="4 7" id="KW-0812">Transmembrane</keyword>
<dbReference type="RefSeq" id="WP_191202866.1">
    <property type="nucleotide sequence ID" value="NZ_JACXZA010000002.1"/>
</dbReference>
<evidence type="ECO:0000313" key="9">
    <source>
        <dbReference type="EMBL" id="MBD3918542.1"/>
    </source>
</evidence>
<keyword evidence="10" id="KW-1185">Reference proteome</keyword>
<feature type="transmembrane region" description="Helical" evidence="7">
    <location>
        <begin position="165"/>
        <end position="186"/>
    </location>
</feature>
<dbReference type="InterPro" id="IPR037185">
    <property type="entry name" value="EmrE-like"/>
</dbReference>
<feature type="transmembrane region" description="Helical" evidence="7">
    <location>
        <begin position="198"/>
        <end position="219"/>
    </location>
</feature>
<sequence length="322" mass="34612">MNAKSFFTHPLGIVAGSVGATLLWGSAYPTLKRSYEELGIDGTDWFEQLLFAGYRFTLAGLLIFLFMVVIKEPLKYRAGSTRAVLSLALVQTVLQYMFFYTGLSHSSGVFGAVISGTITFFSIIFVHFADRNDRINRRKAGGLLLGLAGLLLLAIPKGIELGWHNAFGQGELLLLGAALFAGYGNLLSKQSVSKFPVAYVNGYQMVIGGLALIVIGGVVEGFAPFHWTTPAIILLFYSALISSAGFVVWNYVMKYNSVGSTASFLFLTPVFGVIMSAIFLREEVGFAVIASLTAVCCGIVLVNRKAKADKAKPAASKSVAAR</sequence>
<protein>
    <submittedName>
        <fullName evidence="9">DMT family transporter</fullName>
    </submittedName>
</protein>
<comment type="similarity">
    <text evidence="2">Belongs to the EamA transporter family.</text>
</comment>
<keyword evidence="6 7" id="KW-0472">Membrane</keyword>
<keyword evidence="5 7" id="KW-1133">Transmembrane helix</keyword>
<name>A0ABR8MRE1_9BACL</name>
<feature type="transmembrane region" description="Helical" evidence="7">
    <location>
        <begin position="140"/>
        <end position="159"/>
    </location>
</feature>
<organism evidence="9 10">
    <name type="scientific">Paenibacillus terricola</name>
    <dbReference type="NCBI Taxonomy" id="2763503"/>
    <lineage>
        <taxon>Bacteria</taxon>
        <taxon>Bacillati</taxon>
        <taxon>Bacillota</taxon>
        <taxon>Bacilli</taxon>
        <taxon>Bacillales</taxon>
        <taxon>Paenibacillaceae</taxon>
        <taxon>Paenibacillus</taxon>
    </lineage>
</organism>
<feature type="transmembrane region" description="Helical" evidence="7">
    <location>
        <begin position="286"/>
        <end position="303"/>
    </location>
</feature>